<name>A0A543KRM9_9MICO</name>
<dbReference type="SUPFAM" id="SSF48371">
    <property type="entry name" value="ARM repeat"/>
    <property type="match status" value="1"/>
</dbReference>
<dbReference type="RefSeq" id="WP_238329703.1">
    <property type="nucleotide sequence ID" value="NZ_BAAAIL010000001.1"/>
</dbReference>
<dbReference type="EMBL" id="VFPU01000001">
    <property type="protein sequence ID" value="TQM97733.1"/>
    <property type="molecule type" value="Genomic_DNA"/>
</dbReference>
<dbReference type="InterPro" id="IPR016024">
    <property type="entry name" value="ARM-type_fold"/>
</dbReference>
<dbReference type="Pfam" id="PF08713">
    <property type="entry name" value="DNA_alkylation"/>
    <property type="match status" value="1"/>
</dbReference>
<sequence length="198" mass="22141">MSAPDAVLVAQVREALAAAGDPERATWEATVRELWDGATHREERYAATTLAEHRCAREWQDPEVLGLYRHLVVTGAWWDHVDRIASHLVGGVLAGHREAVTPVMDAWAVDDDLWLRRTAILSQLGHKEDTDTALLRRCVLANLEGSRFGSEFFVRKAVGWALRQHARTDPEWVLALVDELGDRLSGLSRREALKHLGG</sequence>
<protein>
    <submittedName>
        <fullName evidence="1">DNA alkylation repair enzyme</fullName>
    </submittedName>
</protein>
<keyword evidence="2" id="KW-1185">Reference proteome</keyword>
<reference evidence="1 2" key="1">
    <citation type="submission" date="2019-06" db="EMBL/GenBank/DDBJ databases">
        <title>Sequencing the genomes of 1000 actinobacteria strains.</title>
        <authorList>
            <person name="Klenk H.-P."/>
        </authorList>
    </citation>
    <scope>NUCLEOTIDE SEQUENCE [LARGE SCALE GENOMIC DNA]</scope>
    <source>
        <strain evidence="1 2">DSM 12362</strain>
    </source>
</reference>
<dbReference type="Gene3D" id="1.25.10.90">
    <property type="match status" value="1"/>
</dbReference>
<comment type="caution">
    <text evidence="1">The sequence shown here is derived from an EMBL/GenBank/DDBJ whole genome shotgun (WGS) entry which is preliminary data.</text>
</comment>
<dbReference type="PANTHER" id="PTHR34070">
    <property type="entry name" value="ARMADILLO-TYPE FOLD"/>
    <property type="match status" value="1"/>
</dbReference>
<organism evidence="1 2">
    <name type="scientific">Ornithinimicrobium humiphilum</name>
    <dbReference type="NCBI Taxonomy" id="125288"/>
    <lineage>
        <taxon>Bacteria</taxon>
        <taxon>Bacillati</taxon>
        <taxon>Actinomycetota</taxon>
        <taxon>Actinomycetes</taxon>
        <taxon>Micrococcales</taxon>
        <taxon>Ornithinimicrobiaceae</taxon>
        <taxon>Ornithinimicrobium</taxon>
    </lineage>
</organism>
<evidence type="ECO:0000313" key="1">
    <source>
        <dbReference type="EMBL" id="TQM97733.1"/>
    </source>
</evidence>
<proteinExistence type="predicted"/>
<dbReference type="PANTHER" id="PTHR34070:SF1">
    <property type="entry name" value="DNA ALKYLATION REPAIR PROTEIN"/>
    <property type="match status" value="1"/>
</dbReference>
<accession>A0A543KRM9</accession>
<dbReference type="InterPro" id="IPR014825">
    <property type="entry name" value="DNA_alkylation"/>
</dbReference>
<evidence type="ECO:0000313" key="2">
    <source>
        <dbReference type="Proteomes" id="UP000315133"/>
    </source>
</evidence>
<gene>
    <name evidence="1" type="ORF">FB476_2658</name>
</gene>
<dbReference type="Proteomes" id="UP000315133">
    <property type="component" value="Unassembled WGS sequence"/>
</dbReference>
<dbReference type="AlphaFoldDB" id="A0A543KRM9"/>